<dbReference type="EMBL" id="GDRN01045602">
    <property type="protein sequence ID" value="JAI66839.1"/>
    <property type="molecule type" value="Transcribed_RNA"/>
</dbReference>
<protein>
    <recommendedName>
        <fullName evidence="2">Apple domain-containing protein</fullName>
    </recommendedName>
</protein>
<dbReference type="Gene3D" id="3.50.4.10">
    <property type="entry name" value="Hepatocyte Growth Factor"/>
    <property type="match status" value="1"/>
</dbReference>
<evidence type="ECO:0000256" key="1">
    <source>
        <dbReference type="SAM" id="SignalP"/>
    </source>
</evidence>
<evidence type="ECO:0000313" key="3">
    <source>
        <dbReference type="EMBL" id="JAI66839.1"/>
    </source>
</evidence>
<feature type="chain" id="PRO_5006070798" description="Apple domain-containing protein" evidence="1">
    <location>
        <begin position="25"/>
        <end position="129"/>
    </location>
</feature>
<dbReference type="Pfam" id="PF14295">
    <property type="entry name" value="PAN_4"/>
    <property type="match status" value="1"/>
</dbReference>
<evidence type="ECO:0000259" key="2">
    <source>
        <dbReference type="PROSITE" id="PS50948"/>
    </source>
</evidence>
<organism evidence="3">
    <name type="scientific">Scylla olivacea</name>
    <name type="common">Orange mud crab</name>
    <name type="synonym">Cancer olivacea</name>
    <dbReference type="NCBI Taxonomy" id="85551"/>
    <lineage>
        <taxon>Eukaryota</taxon>
        <taxon>Metazoa</taxon>
        <taxon>Ecdysozoa</taxon>
        <taxon>Arthropoda</taxon>
        <taxon>Crustacea</taxon>
        <taxon>Multicrustacea</taxon>
        <taxon>Malacostraca</taxon>
        <taxon>Eumalacostraca</taxon>
        <taxon>Eucarida</taxon>
        <taxon>Decapoda</taxon>
        <taxon>Pleocyemata</taxon>
        <taxon>Brachyura</taxon>
        <taxon>Eubrachyura</taxon>
        <taxon>Portunoidea</taxon>
        <taxon>Portunidae</taxon>
        <taxon>Portuninae</taxon>
        <taxon>Scylla</taxon>
    </lineage>
</organism>
<dbReference type="PROSITE" id="PS50948">
    <property type="entry name" value="PAN"/>
    <property type="match status" value="1"/>
</dbReference>
<dbReference type="AlphaFoldDB" id="A0A0P4WR24"/>
<sequence length="129" mass="14548">MAFMRKRVMCRWPILVGAVVLVLASAAAGLTGFEKLTELDYRGSTYYTIRNLSLWECQGWCREEPECAAASFSFVVNPLAPIQETLCLLQNETMASNPTAKPKRAVSLYYMVKLHIDSGEYMERVCVLN</sequence>
<feature type="signal peptide" evidence="1">
    <location>
        <begin position="1"/>
        <end position="24"/>
    </location>
</feature>
<dbReference type="InterPro" id="IPR003609">
    <property type="entry name" value="Pan_app"/>
</dbReference>
<keyword evidence="1" id="KW-0732">Signal</keyword>
<name>A0A0P4WR24_SCYOL</name>
<reference evidence="3" key="1">
    <citation type="submission" date="2015-09" db="EMBL/GenBank/DDBJ databases">
        <title>Scylla olivacea transcriptome.</title>
        <authorList>
            <person name="Ikhwanuddin M."/>
        </authorList>
    </citation>
    <scope>NUCLEOTIDE SEQUENCE</scope>
</reference>
<feature type="domain" description="Apple" evidence="2">
    <location>
        <begin position="26"/>
        <end position="113"/>
    </location>
</feature>
<proteinExistence type="predicted"/>
<accession>A0A0P4WR24</accession>